<gene>
    <name evidence="2" type="ORF">QVD17_06737</name>
</gene>
<dbReference type="EMBL" id="JAUHHV010000001">
    <property type="protein sequence ID" value="KAK1440904.1"/>
    <property type="molecule type" value="Genomic_DNA"/>
</dbReference>
<name>A0AAD8LHG7_TARER</name>
<evidence type="ECO:0000313" key="3">
    <source>
        <dbReference type="Proteomes" id="UP001229421"/>
    </source>
</evidence>
<protein>
    <submittedName>
        <fullName evidence="2">Uncharacterized protein</fullName>
    </submittedName>
</protein>
<evidence type="ECO:0000256" key="1">
    <source>
        <dbReference type="SAM" id="MobiDB-lite"/>
    </source>
</evidence>
<proteinExistence type="predicted"/>
<reference evidence="2" key="1">
    <citation type="journal article" date="2023" name="bioRxiv">
        <title>Improved chromosome-level genome assembly for marigold (Tagetes erecta).</title>
        <authorList>
            <person name="Jiang F."/>
            <person name="Yuan L."/>
            <person name="Wang S."/>
            <person name="Wang H."/>
            <person name="Xu D."/>
            <person name="Wang A."/>
            <person name="Fan W."/>
        </authorList>
    </citation>
    <scope>NUCLEOTIDE SEQUENCE</scope>
    <source>
        <strain evidence="2">WSJ</strain>
        <tissue evidence="2">Leaf</tissue>
    </source>
</reference>
<keyword evidence="3" id="KW-1185">Reference proteome</keyword>
<accession>A0AAD8LHG7</accession>
<dbReference type="Proteomes" id="UP001229421">
    <property type="component" value="Unassembled WGS sequence"/>
</dbReference>
<organism evidence="2 3">
    <name type="scientific">Tagetes erecta</name>
    <name type="common">African marigold</name>
    <dbReference type="NCBI Taxonomy" id="13708"/>
    <lineage>
        <taxon>Eukaryota</taxon>
        <taxon>Viridiplantae</taxon>
        <taxon>Streptophyta</taxon>
        <taxon>Embryophyta</taxon>
        <taxon>Tracheophyta</taxon>
        <taxon>Spermatophyta</taxon>
        <taxon>Magnoliopsida</taxon>
        <taxon>eudicotyledons</taxon>
        <taxon>Gunneridae</taxon>
        <taxon>Pentapetalae</taxon>
        <taxon>asterids</taxon>
        <taxon>campanulids</taxon>
        <taxon>Asterales</taxon>
        <taxon>Asteraceae</taxon>
        <taxon>Asteroideae</taxon>
        <taxon>Heliantheae alliance</taxon>
        <taxon>Tageteae</taxon>
        <taxon>Tagetes</taxon>
    </lineage>
</organism>
<comment type="caution">
    <text evidence="2">The sequence shown here is derived from an EMBL/GenBank/DDBJ whole genome shotgun (WGS) entry which is preliminary data.</text>
</comment>
<dbReference type="AlphaFoldDB" id="A0AAD8LHG7"/>
<feature type="region of interest" description="Disordered" evidence="1">
    <location>
        <begin position="1"/>
        <end position="58"/>
    </location>
</feature>
<feature type="compositionally biased region" description="Basic and acidic residues" evidence="1">
    <location>
        <begin position="22"/>
        <end position="57"/>
    </location>
</feature>
<evidence type="ECO:0000313" key="2">
    <source>
        <dbReference type="EMBL" id="KAK1440904.1"/>
    </source>
</evidence>
<sequence>MKFWVNAKKVKGEQDPNQASKASDKPNGDVSETKPLENIETKDKSQADKKPQSDKRSSVFKKLSLLLKHVLVEAYIKEHIRPLCKSGVITVEYYRWAVSKTTEKIMKYHSKDTSASFLIKEGEKVKKLAEQYVESS</sequence>